<keyword evidence="3" id="KW-1185">Reference proteome</keyword>
<organism evidence="2 3">
    <name type="scientific">Nocardiopsis suaedae</name>
    <dbReference type="NCBI Taxonomy" id="3018444"/>
    <lineage>
        <taxon>Bacteria</taxon>
        <taxon>Bacillati</taxon>
        <taxon>Actinomycetota</taxon>
        <taxon>Actinomycetes</taxon>
        <taxon>Streptosporangiales</taxon>
        <taxon>Nocardiopsidaceae</taxon>
        <taxon>Nocardiopsis</taxon>
    </lineage>
</organism>
<sequence>MNLSASRLRRAVMGVSDAEATSFSRGEGPVWSHLETAVRTAVGGYHCVLDSSRFEDLVPRLDRTPLELRGYAYEGAAMGLAGLDCFLPGPSRFRAYLRGPGEPHVYMAHIGAGEALARLRRRPERFLARLDDPVLKWLVMDGYGFHEGFFKPARFVARQQVPRHLSPYARRVFDQGVGRSIWFTAGAHVPLMARLVGRFPPRRHADLWLGLGVACGYVGGVDRGTVEDLRAAAGAHAARLAVGTAFVAKGRHLAGNPVADTDLACSVLCGGATSAQAARLVDAAFTDLPDGPVPGYEVLQRRLADSLADSGAEHLERPSGRPEHESAGRPGEAPAKEEVR</sequence>
<evidence type="ECO:0000256" key="1">
    <source>
        <dbReference type="SAM" id="MobiDB-lite"/>
    </source>
</evidence>
<proteinExistence type="predicted"/>
<dbReference type="RefSeq" id="WP_270677358.1">
    <property type="nucleotide sequence ID" value="NZ_JAQFWP010000013.1"/>
</dbReference>
<dbReference type="Pfam" id="PF08012">
    <property type="entry name" value="DUF1702"/>
    <property type="match status" value="1"/>
</dbReference>
<evidence type="ECO:0000313" key="2">
    <source>
        <dbReference type="EMBL" id="MDA2804778.1"/>
    </source>
</evidence>
<dbReference type="EMBL" id="JAQFWP010000013">
    <property type="protein sequence ID" value="MDA2804778.1"/>
    <property type="molecule type" value="Genomic_DNA"/>
</dbReference>
<accession>A0ABT4TJB1</accession>
<name>A0ABT4TJB1_9ACTN</name>
<dbReference type="Proteomes" id="UP001165685">
    <property type="component" value="Unassembled WGS sequence"/>
</dbReference>
<gene>
    <name evidence="2" type="ORF">O4U47_09665</name>
</gene>
<protein>
    <submittedName>
        <fullName evidence="2">DUF1702 family protein</fullName>
    </submittedName>
</protein>
<reference evidence="2" key="1">
    <citation type="submission" date="2023-01" db="EMBL/GenBank/DDBJ databases">
        <title>Draft genome sequence of Nocardiopsis sp. LSu2-4 isolated from halophytes.</title>
        <authorList>
            <person name="Duangmal K."/>
            <person name="Chantavorakit T."/>
        </authorList>
    </citation>
    <scope>NUCLEOTIDE SEQUENCE</scope>
    <source>
        <strain evidence="2">LSu2-4</strain>
    </source>
</reference>
<feature type="region of interest" description="Disordered" evidence="1">
    <location>
        <begin position="307"/>
        <end position="340"/>
    </location>
</feature>
<comment type="caution">
    <text evidence="2">The sequence shown here is derived from an EMBL/GenBank/DDBJ whole genome shotgun (WGS) entry which is preliminary data.</text>
</comment>
<dbReference type="InterPro" id="IPR012964">
    <property type="entry name" value="DUF1702"/>
</dbReference>
<evidence type="ECO:0000313" key="3">
    <source>
        <dbReference type="Proteomes" id="UP001165685"/>
    </source>
</evidence>
<feature type="compositionally biased region" description="Basic and acidic residues" evidence="1">
    <location>
        <begin position="311"/>
        <end position="327"/>
    </location>
</feature>